<accession>A0A538TZC6</accession>
<evidence type="ECO:0000313" key="3">
    <source>
        <dbReference type="Proteomes" id="UP000319771"/>
    </source>
</evidence>
<comment type="caution">
    <text evidence="2">The sequence shown here is derived from an EMBL/GenBank/DDBJ whole genome shotgun (WGS) entry which is preliminary data.</text>
</comment>
<organism evidence="2 3">
    <name type="scientific">Eiseniibacteriota bacterium</name>
    <dbReference type="NCBI Taxonomy" id="2212470"/>
    <lineage>
        <taxon>Bacteria</taxon>
        <taxon>Candidatus Eiseniibacteriota</taxon>
    </lineage>
</organism>
<feature type="region of interest" description="Disordered" evidence="1">
    <location>
        <begin position="67"/>
        <end position="130"/>
    </location>
</feature>
<evidence type="ECO:0000313" key="2">
    <source>
        <dbReference type="EMBL" id="TMQ69005.1"/>
    </source>
</evidence>
<feature type="region of interest" description="Disordered" evidence="1">
    <location>
        <begin position="1"/>
        <end position="29"/>
    </location>
</feature>
<dbReference type="Proteomes" id="UP000319771">
    <property type="component" value="Unassembled WGS sequence"/>
</dbReference>
<evidence type="ECO:0000256" key="1">
    <source>
        <dbReference type="SAM" id="MobiDB-lite"/>
    </source>
</evidence>
<protein>
    <submittedName>
        <fullName evidence="2">Uncharacterized protein</fullName>
    </submittedName>
</protein>
<reference evidence="2 3" key="1">
    <citation type="journal article" date="2019" name="Nat. Microbiol.">
        <title>Mediterranean grassland soil C-N compound turnover is dependent on rainfall and depth, and is mediated by genomically divergent microorganisms.</title>
        <authorList>
            <person name="Diamond S."/>
            <person name="Andeer P.F."/>
            <person name="Li Z."/>
            <person name="Crits-Christoph A."/>
            <person name="Burstein D."/>
            <person name="Anantharaman K."/>
            <person name="Lane K.R."/>
            <person name="Thomas B.C."/>
            <person name="Pan C."/>
            <person name="Northen T.R."/>
            <person name="Banfield J.F."/>
        </authorList>
    </citation>
    <scope>NUCLEOTIDE SEQUENCE [LARGE SCALE GENOMIC DNA]</scope>
    <source>
        <strain evidence="2">WS_11</strain>
    </source>
</reference>
<dbReference type="AlphaFoldDB" id="A0A538TZC6"/>
<dbReference type="EMBL" id="VBPB01000352">
    <property type="protein sequence ID" value="TMQ69005.1"/>
    <property type="molecule type" value="Genomic_DNA"/>
</dbReference>
<gene>
    <name evidence="2" type="ORF">E6K81_15865</name>
</gene>
<sequence>MGLLTSTAKTRVRPPTLLGPRSVQTRGWTREAQLAPMDVARDDAGHGVAQHHELHLGLGVRVVLGAQRHRDHARAQPRVTIGRPPPGRRSRRGRDQGDQGDEDEEGQAAQDGLSHGDSRVTGGLWVTTRS</sequence>
<proteinExistence type="predicted"/>
<name>A0A538TZC6_UNCEI</name>